<accession>A0A7H0GLY7</accession>
<reference evidence="1 2" key="1">
    <citation type="submission" date="2020-08" db="EMBL/GenBank/DDBJ databases">
        <title>Genome sequence of Diaphorobacter aerolatus KACC 16536T.</title>
        <authorList>
            <person name="Hyun D.-W."/>
            <person name="Bae J.-W."/>
        </authorList>
    </citation>
    <scope>NUCLEOTIDE SEQUENCE [LARGE SCALE GENOMIC DNA]</scope>
    <source>
        <strain evidence="1 2">KACC 16536</strain>
    </source>
</reference>
<protein>
    <submittedName>
        <fullName evidence="1">Uncharacterized protein</fullName>
    </submittedName>
</protein>
<proteinExistence type="predicted"/>
<sequence>MTGGDDCYESVLAGSPLENENARCGAPGVCVGCFLANRFAREIFIQRSKTTLFPLPKTLALILNSIVSGN</sequence>
<name>A0A7H0GLY7_9BURK</name>
<evidence type="ECO:0000313" key="1">
    <source>
        <dbReference type="EMBL" id="QNP49303.1"/>
    </source>
</evidence>
<dbReference type="EMBL" id="CP060783">
    <property type="protein sequence ID" value="QNP49303.1"/>
    <property type="molecule type" value="Genomic_DNA"/>
</dbReference>
<gene>
    <name evidence="1" type="ORF">H9K75_04355</name>
</gene>
<keyword evidence="2" id="KW-1185">Reference proteome</keyword>
<evidence type="ECO:0000313" key="2">
    <source>
        <dbReference type="Proteomes" id="UP000516028"/>
    </source>
</evidence>
<dbReference type="KEGG" id="daer:H9K75_04355"/>
<dbReference type="Proteomes" id="UP000516028">
    <property type="component" value="Chromosome"/>
</dbReference>
<dbReference type="RefSeq" id="WP_187724895.1">
    <property type="nucleotide sequence ID" value="NZ_CP060783.1"/>
</dbReference>
<organism evidence="1 2">
    <name type="scientific">Diaphorobacter aerolatus</name>
    <dbReference type="NCBI Taxonomy" id="1288495"/>
    <lineage>
        <taxon>Bacteria</taxon>
        <taxon>Pseudomonadati</taxon>
        <taxon>Pseudomonadota</taxon>
        <taxon>Betaproteobacteria</taxon>
        <taxon>Burkholderiales</taxon>
        <taxon>Comamonadaceae</taxon>
        <taxon>Diaphorobacter</taxon>
    </lineage>
</organism>
<dbReference type="AlphaFoldDB" id="A0A7H0GLY7"/>